<sequence>VAVCSLEDDAELWSLDVRCTTSPVRLALWHGTGPVTVYATYAVSLGSSDRWLMCVVD</sequence>
<feature type="non-terminal residue" evidence="1">
    <location>
        <position position="1"/>
    </location>
</feature>
<accession>A0ABQ5PBE3</accession>
<reference evidence="1 2" key="1">
    <citation type="submission" date="2022-10" db="EMBL/GenBank/DDBJ databases">
        <title>Draft genome sequence of Streptomyces sp. YSPA8.</title>
        <authorList>
            <person name="Moriuchi R."/>
            <person name="Dohra H."/>
            <person name="Yamamura H."/>
            <person name="Kodani S."/>
        </authorList>
    </citation>
    <scope>NUCLEOTIDE SEQUENCE [LARGE SCALE GENOMIC DNA]</scope>
    <source>
        <strain evidence="1 2">YSPA8</strain>
    </source>
</reference>
<proteinExistence type="predicted"/>
<name>A0ABQ5PBE3_9ACTN</name>
<organism evidence="1 2">
    <name type="scientific">Streptomyces yaizuensis</name>
    <dbReference type="NCBI Taxonomy" id="2989713"/>
    <lineage>
        <taxon>Bacteria</taxon>
        <taxon>Bacillati</taxon>
        <taxon>Actinomycetota</taxon>
        <taxon>Actinomycetes</taxon>
        <taxon>Kitasatosporales</taxon>
        <taxon>Streptomycetaceae</taxon>
        <taxon>Streptomyces</taxon>
    </lineage>
</organism>
<dbReference type="Proteomes" id="UP001291653">
    <property type="component" value="Unassembled WGS sequence"/>
</dbReference>
<gene>
    <name evidence="1" type="ORF">SYYSPA8_36470</name>
</gene>
<dbReference type="EMBL" id="BSBI01000026">
    <property type="protein sequence ID" value="GLF99913.1"/>
    <property type="molecule type" value="Genomic_DNA"/>
</dbReference>
<protein>
    <submittedName>
        <fullName evidence="1">Uncharacterized protein</fullName>
    </submittedName>
</protein>
<evidence type="ECO:0000313" key="1">
    <source>
        <dbReference type="EMBL" id="GLF99913.1"/>
    </source>
</evidence>
<evidence type="ECO:0000313" key="2">
    <source>
        <dbReference type="Proteomes" id="UP001291653"/>
    </source>
</evidence>
<comment type="caution">
    <text evidence="1">The sequence shown here is derived from an EMBL/GenBank/DDBJ whole genome shotgun (WGS) entry which is preliminary data.</text>
</comment>
<keyword evidence="2" id="KW-1185">Reference proteome</keyword>